<keyword evidence="2 6" id="KW-0812">Transmembrane</keyword>
<keyword evidence="3" id="KW-0201">Cytochrome c-type biogenesis</keyword>
<reference evidence="8" key="1">
    <citation type="submission" date="2016-02" db="EMBL/GenBank/DDBJ databases">
        <title>Phylogenomics of the Schizaeales.</title>
        <authorList>
            <person name="Labiak P.H."/>
            <person name="Karol K.G."/>
        </authorList>
    </citation>
    <scope>NUCLEOTIDE SEQUENCE</scope>
</reference>
<evidence type="ECO:0000256" key="4">
    <source>
        <dbReference type="ARBA" id="ARBA00022989"/>
    </source>
</evidence>
<dbReference type="NCBIfam" id="TIGR03144">
    <property type="entry name" value="cytochr_II_ccsB"/>
    <property type="match status" value="1"/>
</dbReference>
<dbReference type="GO" id="GO:0020037">
    <property type="term" value="F:heme binding"/>
    <property type="evidence" value="ECO:0007669"/>
    <property type="project" value="InterPro"/>
</dbReference>
<geneLocation type="chloroplast" evidence="8"/>
<evidence type="ECO:0000313" key="8">
    <source>
        <dbReference type="EMBL" id="AOV84699.1"/>
    </source>
</evidence>
<dbReference type="EMBL" id="KU764518">
    <property type="protein sequence ID" value="AOV84700.1"/>
    <property type="molecule type" value="Genomic_DNA"/>
</dbReference>
<protein>
    <submittedName>
        <fullName evidence="8">Heme attachment to plastid cytochrome c</fullName>
    </submittedName>
</protein>
<keyword evidence="8" id="KW-0934">Plastid</keyword>
<keyword evidence="4 6" id="KW-1133">Transmembrane helix</keyword>
<dbReference type="GO" id="GO:0017004">
    <property type="term" value="P:cytochrome complex assembly"/>
    <property type="evidence" value="ECO:0007669"/>
    <property type="project" value="UniProtKB-KW"/>
</dbReference>
<organism evidence="8">
    <name type="scientific">Actinostachys pennula</name>
    <dbReference type="NCBI Taxonomy" id="148577"/>
    <lineage>
        <taxon>Eukaryota</taxon>
        <taxon>Viridiplantae</taxon>
        <taxon>Streptophyta</taxon>
        <taxon>Embryophyta</taxon>
        <taxon>Tracheophyta</taxon>
        <taxon>Polypodiopsida</taxon>
        <taxon>Polypodiidae</taxon>
        <taxon>Schizaeales</taxon>
        <taxon>Schizaeaceae</taxon>
        <taxon>Actinostachys</taxon>
    </lineage>
</organism>
<dbReference type="InterPro" id="IPR017562">
    <property type="entry name" value="Cyt_c_biogenesis_CcsA"/>
</dbReference>
<dbReference type="PANTHER" id="PTHR30071">
    <property type="entry name" value="HEME EXPORTER PROTEIN C"/>
    <property type="match status" value="1"/>
</dbReference>
<comment type="subcellular location">
    <subcellularLocation>
        <location evidence="1">Membrane</location>
        <topology evidence="1">Multi-pass membrane protein</topology>
    </subcellularLocation>
</comment>
<evidence type="ECO:0000259" key="7">
    <source>
        <dbReference type="Pfam" id="PF01578"/>
    </source>
</evidence>
<feature type="domain" description="Cytochrome c assembly protein" evidence="7">
    <location>
        <begin position="65"/>
        <end position="310"/>
    </location>
</feature>
<keyword evidence="5 6" id="KW-0472">Membrane</keyword>
<evidence type="ECO:0000256" key="6">
    <source>
        <dbReference type="SAM" id="Phobius"/>
    </source>
</evidence>
<accession>A0A1U7AFI2</accession>
<gene>
    <name evidence="8" type="primary">ccsA</name>
</gene>
<dbReference type="InterPro" id="IPR002541">
    <property type="entry name" value="Cyt_c_assembly"/>
</dbReference>
<evidence type="ECO:0000256" key="3">
    <source>
        <dbReference type="ARBA" id="ARBA00022748"/>
    </source>
</evidence>
<proteinExistence type="predicted"/>
<evidence type="ECO:0000256" key="1">
    <source>
        <dbReference type="ARBA" id="ARBA00004141"/>
    </source>
</evidence>
<sequence length="318" mass="35489">MHIMEKILIHIPLFTPFFATTCDWIYLIRRFNGFGDLSRKGVVFASPCMTGLMIICWVRYKHFPLSDLYESFTFPSWSFSPLYIILGLKNRNKWSAATAGPCASSTHEFAILGLSGGVRLDTPLVPALQSYWSTTHVSTTLLSYAASPCGSSLAISLSTVCFTGGKKSLIIAANHVLTSWIRCKKINKESVEDKNVVEKSSYHLSLNVHRNELLAKLDRWSHRIIGVGLSLLTVGIPSGSVWANEAWGSYRSRDPKETRSLVTRLVYAIYLHTRLSNNWREEAPAVVASMGFLSVWTRLSGVNLLGIGLHNHGWLTPQ</sequence>
<feature type="transmembrane region" description="Helical" evidence="6">
    <location>
        <begin position="7"/>
        <end position="29"/>
    </location>
</feature>
<evidence type="ECO:0000256" key="5">
    <source>
        <dbReference type="ARBA" id="ARBA00023136"/>
    </source>
</evidence>
<dbReference type="InterPro" id="IPR045062">
    <property type="entry name" value="Cyt_c_biogenesis_CcsA/CcmC"/>
</dbReference>
<dbReference type="PANTHER" id="PTHR30071:SF1">
    <property type="entry name" value="CYTOCHROME B_B6 PROTEIN-RELATED"/>
    <property type="match status" value="1"/>
</dbReference>
<dbReference type="AlphaFoldDB" id="A0A1U7AFI2"/>
<evidence type="ECO:0000256" key="2">
    <source>
        <dbReference type="ARBA" id="ARBA00022692"/>
    </source>
</evidence>
<dbReference type="EMBL" id="KU764518">
    <property type="protein sequence ID" value="AOV84699.1"/>
    <property type="molecule type" value="Genomic_DNA"/>
</dbReference>
<dbReference type="Pfam" id="PF01578">
    <property type="entry name" value="Cytochrom_C_asm"/>
    <property type="match status" value="1"/>
</dbReference>
<keyword evidence="8" id="KW-0150">Chloroplast</keyword>
<dbReference type="GO" id="GO:0005886">
    <property type="term" value="C:plasma membrane"/>
    <property type="evidence" value="ECO:0007669"/>
    <property type="project" value="TreeGrafter"/>
</dbReference>
<name>A0A1U7AFI2_9MONI</name>